<evidence type="ECO:0000313" key="7">
    <source>
        <dbReference type="EMBL" id="VGO21137.1"/>
    </source>
</evidence>
<dbReference type="Gene3D" id="2.40.50.100">
    <property type="match status" value="1"/>
</dbReference>
<dbReference type="InterPro" id="IPR058625">
    <property type="entry name" value="MdtA-like_BSH"/>
</dbReference>
<dbReference type="NCBIfam" id="TIGR01730">
    <property type="entry name" value="RND_mfp"/>
    <property type="match status" value="1"/>
</dbReference>
<evidence type="ECO:0000259" key="3">
    <source>
        <dbReference type="Pfam" id="PF25876"/>
    </source>
</evidence>
<dbReference type="Pfam" id="PF25967">
    <property type="entry name" value="RND-MFP_C"/>
    <property type="match status" value="1"/>
</dbReference>
<evidence type="ECO:0000256" key="1">
    <source>
        <dbReference type="ARBA" id="ARBA00004196"/>
    </source>
</evidence>
<feature type="domain" description="Multidrug resistance protein MdtA-like beta-barrel" evidence="5">
    <location>
        <begin position="213"/>
        <end position="303"/>
    </location>
</feature>
<comment type="similarity">
    <text evidence="2">Belongs to the membrane fusion protein (MFP) (TC 8.A.1) family.</text>
</comment>
<dbReference type="Gene3D" id="1.10.287.470">
    <property type="entry name" value="Helix hairpin bin"/>
    <property type="match status" value="1"/>
</dbReference>
<keyword evidence="8" id="KW-1185">Reference proteome</keyword>
<dbReference type="InterPro" id="IPR058627">
    <property type="entry name" value="MdtA-like_C"/>
</dbReference>
<evidence type="ECO:0000256" key="2">
    <source>
        <dbReference type="ARBA" id="ARBA00009477"/>
    </source>
</evidence>
<protein>
    <submittedName>
        <fullName evidence="7">Multidrug efflux pump subunit AcrA</fullName>
    </submittedName>
</protein>
<dbReference type="Proteomes" id="UP000346198">
    <property type="component" value="Unassembled WGS sequence"/>
</dbReference>
<comment type="subcellular location">
    <subcellularLocation>
        <location evidence="1">Cell envelope</location>
    </subcellularLocation>
</comment>
<dbReference type="Pfam" id="PF25876">
    <property type="entry name" value="HH_MFP_RND"/>
    <property type="match status" value="1"/>
</dbReference>
<dbReference type="SUPFAM" id="SSF111369">
    <property type="entry name" value="HlyD-like secretion proteins"/>
    <property type="match status" value="1"/>
</dbReference>
<dbReference type="GO" id="GO:0022857">
    <property type="term" value="F:transmembrane transporter activity"/>
    <property type="evidence" value="ECO:0007669"/>
    <property type="project" value="InterPro"/>
</dbReference>
<gene>
    <name evidence="7" type="primary">acrA</name>
    <name evidence="7" type="ORF">SCARR_03208</name>
</gene>
<evidence type="ECO:0000259" key="6">
    <source>
        <dbReference type="Pfam" id="PF25967"/>
    </source>
</evidence>
<dbReference type="PROSITE" id="PS51257">
    <property type="entry name" value="PROKAR_LIPOPROTEIN"/>
    <property type="match status" value="1"/>
</dbReference>
<feature type="domain" description="Multidrug resistance protein MdtA-like alpha-helical hairpin" evidence="3">
    <location>
        <begin position="107"/>
        <end position="176"/>
    </location>
</feature>
<dbReference type="Pfam" id="PF25944">
    <property type="entry name" value="Beta-barrel_RND"/>
    <property type="match status" value="1"/>
</dbReference>
<dbReference type="Gene3D" id="2.40.30.170">
    <property type="match status" value="1"/>
</dbReference>
<accession>A0A6C2UP96</accession>
<dbReference type="EMBL" id="CAAHFH010000002">
    <property type="protein sequence ID" value="VGO21137.1"/>
    <property type="molecule type" value="Genomic_DNA"/>
</dbReference>
<dbReference type="GO" id="GO:0046677">
    <property type="term" value="P:response to antibiotic"/>
    <property type="evidence" value="ECO:0007669"/>
    <property type="project" value="TreeGrafter"/>
</dbReference>
<dbReference type="PANTHER" id="PTHR30158:SF3">
    <property type="entry name" value="MULTIDRUG EFFLUX PUMP SUBUNIT ACRA-RELATED"/>
    <property type="match status" value="1"/>
</dbReference>
<dbReference type="InterPro" id="IPR006143">
    <property type="entry name" value="RND_pump_MFP"/>
</dbReference>
<dbReference type="GO" id="GO:0005886">
    <property type="term" value="C:plasma membrane"/>
    <property type="evidence" value="ECO:0007669"/>
    <property type="project" value="UniProtKB-SubCell"/>
</dbReference>
<evidence type="ECO:0000259" key="5">
    <source>
        <dbReference type="Pfam" id="PF25944"/>
    </source>
</evidence>
<feature type="domain" description="Multidrug resistance protein MdtA-like barrel-sandwich hybrid" evidence="4">
    <location>
        <begin position="66"/>
        <end position="209"/>
    </location>
</feature>
<organism evidence="7 8">
    <name type="scientific">Pontiella sulfatireligans</name>
    <dbReference type="NCBI Taxonomy" id="2750658"/>
    <lineage>
        <taxon>Bacteria</taxon>
        <taxon>Pseudomonadati</taxon>
        <taxon>Kiritimatiellota</taxon>
        <taxon>Kiritimatiellia</taxon>
        <taxon>Kiritimatiellales</taxon>
        <taxon>Pontiellaceae</taxon>
        <taxon>Pontiella</taxon>
    </lineage>
</organism>
<proteinExistence type="inferred from homology"/>
<dbReference type="Gene3D" id="2.40.420.20">
    <property type="match status" value="1"/>
</dbReference>
<dbReference type="Pfam" id="PF25917">
    <property type="entry name" value="BSH_RND"/>
    <property type="match status" value="1"/>
</dbReference>
<evidence type="ECO:0000259" key="4">
    <source>
        <dbReference type="Pfam" id="PF25917"/>
    </source>
</evidence>
<dbReference type="InterPro" id="IPR058624">
    <property type="entry name" value="MdtA-like_HH"/>
</dbReference>
<dbReference type="PANTHER" id="PTHR30158">
    <property type="entry name" value="ACRA/E-RELATED COMPONENT OF DRUG EFFLUX TRANSPORTER"/>
    <property type="match status" value="1"/>
</dbReference>
<sequence>MLNQQRNQPVAVFAAAVAAALLMGGCGPHGSQGTQQAAPPEVSVVTIETERLVLTMELPGRTAAYRVAEIRPQVNGLILKRAFTEGSDVNAGDLLYQIDPAPYQAMYDQAKAAVAMAEANLPALRSREERFKKLVESHAVGQQDYDDALAALHQLEGQLGVSMAAMESAQINLSYTPIKAPIPGRIGRSGVTEGALVTAYQPVSLATVQQLDPIYVDVPQSTTEMLRLKRRLADGQLNPDGASQNKVVIIQEDGTPYPEEGSLEFRDITVDPTTGSVILRIVVPNPDGALLPGMFVRAVLKEGVNETAVFVPQQCVSRTQKGEPYMLIVDAEGKVAQRMLSLDRAIGDRWLVSSGLDSGDRVIIEGVQRVRPGVSVKAVPFDAASSAPAKTN</sequence>
<evidence type="ECO:0000313" key="8">
    <source>
        <dbReference type="Proteomes" id="UP000346198"/>
    </source>
</evidence>
<feature type="domain" description="Multidrug resistance protein MdtA-like C-terminal permuted SH3" evidence="6">
    <location>
        <begin position="308"/>
        <end position="369"/>
    </location>
</feature>
<name>A0A6C2UP96_9BACT</name>
<dbReference type="FunFam" id="2.40.420.20:FF:000001">
    <property type="entry name" value="Efflux RND transporter periplasmic adaptor subunit"/>
    <property type="match status" value="1"/>
</dbReference>
<dbReference type="InterPro" id="IPR058626">
    <property type="entry name" value="MdtA-like_b-barrel"/>
</dbReference>
<dbReference type="AlphaFoldDB" id="A0A6C2UP96"/>
<dbReference type="RefSeq" id="WP_136062621.1">
    <property type="nucleotide sequence ID" value="NZ_CAAHFH010000002.1"/>
</dbReference>
<reference evidence="7 8" key="1">
    <citation type="submission" date="2019-04" db="EMBL/GenBank/DDBJ databases">
        <authorList>
            <person name="Van Vliet M D."/>
        </authorList>
    </citation>
    <scope>NUCLEOTIDE SEQUENCE [LARGE SCALE GENOMIC DNA]</scope>
    <source>
        <strain evidence="7 8">F21</strain>
    </source>
</reference>